<proteinExistence type="predicted"/>
<dbReference type="Proteomes" id="UP000265566">
    <property type="component" value="Chromosome 1"/>
</dbReference>
<dbReference type="EMBL" id="PSQE01000001">
    <property type="protein sequence ID" value="RHN78303.1"/>
    <property type="molecule type" value="Genomic_DNA"/>
</dbReference>
<evidence type="ECO:0000313" key="2">
    <source>
        <dbReference type="Proteomes" id="UP000265566"/>
    </source>
</evidence>
<protein>
    <submittedName>
        <fullName evidence="1">Uncharacterized protein</fullName>
    </submittedName>
</protein>
<name>A0A396JPU5_MEDTR</name>
<comment type="caution">
    <text evidence="1">The sequence shown here is derived from an EMBL/GenBank/DDBJ whole genome shotgun (WGS) entry which is preliminary data.</text>
</comment>
<reference evidence="2" key="1">
    <citation type="journal article" date="2018" name="Nat. Plants">
        <title>Whole-genome landscape of Medicago truncatula symbiotic genes.</title>
        <authorList>
            <person name="Pecrix Y."/>
            <person name="Staton S.E."/>
            <person name="Sallet E."/>
            <person name="Lelandais-Briere C."/>
            <person name="Moreau S."/>
            <person name="Carrere S."/>
            <person name="Blein T."/>
            <person name="Jardinaud M.F."/>
            <person name="Latrasse D."/>
            <person name="Zouine M."/>
            <person name="Zahm M."/>
            <person name="Kreplak J."/>
            <person name="Mayjonade B."/>
            <person name="Satge C."/>
            <person name="Perez M."/>
            <person name="Cauet S."/>
            <person name="Marande W."/>
            <person name="Chantry-Darmon C."/>
            <person name="Lopez-Roques C."/>
            <person name="Bouchez O."/>
            <person name="Berard A."/>
            <person name="Debelle F."/>
            <person name="Munos S."/>
            <person name="Bendahmane A."/>
            <person name="Berges H."/>
            <person name="Niebel A."/>
            <person name="Buitink J."/>
            <person name="Frugier F."/>
            <person name="Benhamed M."/>
            <person name="Crespi M."/>
            <person name="Gouzy J."/>
            <person name="Gamas P."/>
        </authorList>
    </citation>
    <scope>NUCLEOTIDE SEQUENCE [LARGE SCALE GENOMIC DNA]</scope>
    <source>
        <strain evidence="2">cv. Jemalong A17</strain>
    </source>
</reference>
<dbReference type="Gramene" id="rna1841">
    <property type="protein sequence ID" value="RHN78303.1"/>
    <property type="gene ID" value="gene1841"/>
</dbReference>
<organism evidence="1 2">
    <name type="scientific">Medicago truncatula</name>
    <name type="common">Barrel medic</name>
    <name type="synonym">Medicago tribuloides</name>
    <dbReference type="NCBI Taxonomy" id="3880"/>
    <lineage>
        <taxon>Eukaryota</taxon>
        <taxon>Viridiplantae</taxon>
        <taxon>Streptophyta</taxon>
        <taxon>Embryophyta</taxon>
        <taxon>Tracheophyta</taxon>
        <taxon>Spermatophyta</taxon>
        <taxon>Magnoliopsida</taxon>
        <taxon>eudicotyledons</taxon>
        <taxon>Gunneridae</taxon>
        <taxon>Pentapetalae</taxon>
        <taxon>rosids</taxon>
        <taxon>fabids</taxon>
        <taxon>Fabales</taxon>
        <taxon>Fabaceae</taxon>
        <taxon>Papilionoideae</taxon>
        <taxon>50 kb inversion clade</taxon>
        <taxon>NPAAA clade</taxon>
        <taxon>Hologalegina</taxon>
        <taxon>IRL clade</taxon>
        <taxon>Trifolieae</taxon>
        <taxon>Medicago</taxon>
    </lineage>
</organism>
<evidence type="ECO:0000313" key="1">
    <source>
        <dbReference type="EMBL" id="RHN78303.1"/>
    </source>
</evidence>
<gene>
    <name evidence="1" type="ORF">MtrunA17_Chr1g0164021</name>
</gene>
<dbReference type="AlphaFoldDB" id="A0A396JPU5"/>
<sequence length="206" mass="24828">MIFSPINIFILRIRKNPIFMDIDHRKETKISYNYNLCRKEFLDIIGVISIQNYLEEYDILDMEKNLEKNPDRKYFNWMGMNVKRKKTSIPKNNFLIPGFWFFSKLSKFYCAYKMNPWILPIKFFVLQLDNLELTTEEYVNTVDEDLKSGSYYYKGSDSKYRTDLKGEHDFLLSKYLGFYLHCDSSDEEIGMDNTNLFCLLLRMKKF</sequence>
<accession>A0A396JPU5</accession>